<sequence>MQLTEIVYYPVKSMRGINAQSALIRPEGMPHDREWLIATPEGMFLTARKLPQMLLWQATPHNDGLTLTAPDGSSRSVHTGDFTQNAEVAVWKDRFNACHGSPDTDTWLSQQLGTACRLYYLGRQSRRLLSFSQTLLSFADGAPYLLTSTASLNELNSQLETPVEMRRFRPNLVIDGNNPYEEDRWQRIRIGEVEFELFKPCTRCVMTTIDLDNGRKHPHQEPLATLAVTRNACFGMNMIARNSGTVYLNDEITLL</sequence>
<evidence type="ECO:0000313" key="2">
    <source>
        <dbReference type="EMBL" id="UOO82629.1"/>
    </source>
</evidence>
<name>A0ABY4DX30_9NEIS</name>
<proteinExistence type="predicted"/>
<dbReference type="PANTHER" id="PTHR14237">
    <property type="entry name" value="MOLYBDOPTERIN COFACTOR SULFURASE MOSC"/>
    <property type="match status" value="1"/>
</dbReference>
<dbReference type="Pfam" id="PF03476">
    <property type="entry name" value="MOSC_N"/>
    <property type="match status" value="1"/>
</dbReference>
<protein>
    <submittedName>
        <fullName evidence="2">MOSC domain-containing protein</fullName>
    </submittedName>
</protein>
<keyword evidence="3" id="KW-1185">Reference proteome</keyword>
<reference evidence="2 3" key="1">
    <citation type="journal article" date="2022" name="Res Sq">
        <title>Evolution of multicellular longitudinally dividing oral cavity symbionts (Neisseriaceae).</title>
        <authorList>
            <person name="Nyongesa S."/>
            <person name="Weber P."/>
            <person name="Bernet E."/>
            <person name="Pullido F."/>
            <person name="Nieckarz M."/>
            <person name="Delaby M."/>
            <person name="Nieves C."/>
            <person name="Viehboeck T."/>
            <person name="Krause N."/>
            <person name="Rivera-Millot A."/>
            <person name="Nakamura A."/>
            <person name="Vischer N."/>
            <person name="VanNieuwenhze M."/>
            <person name="Brun Y."/>
            <person name="Cava F."/>
            <person name="Bulgheresi S."/>
            <person name="Veyrier F."/>
        </authorList>
    </citation>
    <scope>NUCLEOTIDE SEQUENCE [LARGE SCALE GENOMIC DNA]</scope>
    <source>
        <strain evidence="2 3">CCUG 63373m</strain>
    </source>
</reference>
<dbReference type="SUPFAM" id="SSF50800">
    <property type="entry name" value="PK beta-barrel domain-like"/>
    <property type="match status" value="1"/>
</dbReference>
<evidence type="ECO:0000259" key="1">
    <source>
        <dbReference type="PROSITE" id="PS51340"/>
    </source>
</evidence>
<dbReference type="EMBL" id="CP091508">
    <property type="protein sequence ID" value="UOO82629.1"/>
    <property type="molecule type" value="Genomic_DNA"/>
</dbReference>
<dbReference type="PROSITE" id="PS51340">
    <property type="entry name" value="MOSC"/>
    <property type="match status" value="1"/>
</dbReference>
<evidence type="ECO:0000313" key="3">
    <source>
        <dbReference type="Proteomes" id="UP000829817"/>
    </source>
</evidence>
<dbReference type="RefSeq" id="WP_244786525.1">
    <property type="nucleotide sequence ID" value="NZ_CP091508.1"/>
</dbReference>
<dbReference type="InterPro" id="IPR005303">
    <property type="entry name" value="MOCOS_middle"/>
</dbReference>
<dbReference type="InterPro" id="IPR005302">
    <property type="entry name" value="MoCF_Sase_C"/>
</dbReference>
<gene>
    <name evidence="2" type="ORF">LVJ83_03985</name>
</gene>
<dbReference type="Pfam" id="PF03473">
    <property type="entry name" value="MOSC"/>
    <property type="match status" value="1"/>
</dbReference>
<dbReference type="SUPFAM" id="SSF141673">
    <property type="entry name" value="MOSC N-terminal domain-like"/>
    <property type="match status" value="1"/>
</dbReference>
<organism evidence="2 3">
    <name type="scientific">Uruburuella testudinis</name>
    <dbReference type="NCBI Taxonomy" id="1282863"/>
    <lineage>
        <taxon>Bacteria</taxon>
        <taxon>Pseudomonadati</taxon>
        <taxon>Pseudomonadota</taxon>
        <taxon>Betaproteobacteria</taxon>
        <taxon>Neisseriales</taxon>
        <taxon>Neisseriaceae</taxon>
        <taxon>Uruburuella</taxon>
    </lineage>
</organism>
<dbReference type="Proteomes" id="UP000829817">
    <property type="component" value="Chromosome"/>
</dbReference>
<dbReference type="PANTHER" id="PTHR14237:SF19">
    <property type="entry name" value="MITOCHONDRIAL AMIDOXIME REDUCING COMPONENT 1"/>
    <property type="match status" value="1"/>
</dbReference>
<accession>A0ABY4DX30</accession>
<feature type="domain" description="MOSC" evidence="1">
    <location>
        <begin position="106"/>
        <end position="255"/>
    </location>
</feature>
<dbReference type="InterPro" id="IPR011037">
    <property type="entry name" value="Pyrv_Knase-like_insert_dom_sf"/>
</dbReference>